<dbReference type="GO" id="GO:0006508">
    <property type="term" value="P:proteolysis"/>
    <property type="evidence" value="ECO:0007669"/>
    <property type="project" value="UniProtKB-KW"/>
</dbReference>
<evidence type="ECO:0000259" key="2">
    <source>
        <dbReference type="Pfam" id="PF17251"/>
    </source>
</evidence>
<dbReference type="InterPro" id="IPR053724">
    <property type="entry name" value="OMP_A26_sf"/>
</dbReference>
<dbReference type="AlphaFoldDB" id="A0A7L5E5E7"/>
<organism evidence="3 4">
    <name type="scientific">Mucilaginibacter robiniae</name>
    <dbReference type="NCBI Taxonomy" id="2728022"/>
    <lineage>
        <taxon>Bacteria</taxon>
        <taxon>Pseudomonadati</taxon>
        <taxon>Bacteroidota</taxon>
        <taxon>Sphingobacteriia</taxon>
        <taxon>Sphingobacteriales</taxon>
        <taxon>Sphingobacteriaceae</taxon>
        <taxon>Mucilaginibacter</taxon>
    </lineage>
</organism>
<sequence length="298" mass="33168">MKILLPVVALILSWSSVQAQSGVPLVDLTLAGGYESANLHWAIAGNANGQSPNIYSELKWHSVSGTLLNPQLQINVTNKWFLAGEYAKCFVKAGHATDADYANDNREMQTYNALLDSDEGHLIDYRIYTGYQILLLNKFTLSAFAGYTTSKEYLFLLQHAEDVSGQKNLRSIYQTQWKGGLIGLSAVYQIFSKVNVRGILRYSQLKYHASADWNLIDAFQHPVSFEQHANGFDLGASLTCTYQFNHYLSLFVTGAYSKAQTGTGVDNLYLDFGSTRTTQLNGVDKQLKSFMLGTTVHF</sequence>
<dbReference type="Pfam" id="PF17251">
    <property type="entry name" value="Pom"/>
    <property type="match status" value="1"/>
</dbReference>
<dbReference type="Gene3D" id="2.40.128.90">
    <property type="entry name" value="OMPT-like"/>
    <property type="match status" value="1"/>
</dbReference>
<dbReference type="GO" id="GO:0004190">
    <property type="term" value="F:aspartic-type endopeptidase activity"/>
    <property type="evidence" value="ECO:0007669"/>
    <property type="project" value="InterPro"/>
</dbReference>
<dbReference type="SUPFAM" id="SSF69917">
    <property type="entry name" value="OMPT-like"/>
    <property type="match status" value="1"/>
</dbReference>
<feature type="domain" description="Protochlamydia outer membrane protein" evidence="2">
    <location>
        <begin position="31"/>
        <end position="290"/>
    </location>
</feature>
<proteinExistence type="predicted"/>
<dbReference type="InterPro" id="IPR020080">
    <property type="entry name" value="OM_adhesin/peptidase_omptin"/>
</dbReference>
<dbReference type="RefSeq" id="WP_169610973.1">
    <property type="nucleotide sequence ID" value="NZ_CP051682.1"/>
</dbReference>
<feature type="signal peptide" evidence="1">
    <location>
        <begin position="1"/>
        <end position="19"/>
    </location>
</feature>
<protein>
    <submittedName>
        <fullName evidence="3">Omptin family outer membrane protease</fullName>
    </submittedName>
</protein>
<evidence type="ECO:0000313" key="3">
    <source>
        <dbReference type="EMBL" id="QJD98231.1"/>
    </source>
</evidence>
<dbReference type="Proteomes" id="UP000503278">
    <property type="component" value="Chromosome"/>
</dbReference>
<name>A0A7L5E5E7_9SPHI</name>
<keyword evidence="3" id="KW-0645">Protease</keyword>
<dbReference type="KEGG" id="mrob:HH214_21290"/>
<keyword evidence="4" id="KW-1185">Reference proteome</keyword>
<evidence type="ECO:0000313" key="4">
    <source>
        <dbReference type="Proteomes" id="UP000503278"/>
    </source>
</evidence>
<dbReference type="InterPro" id="IPR035163">
    <property type="entry name" value="Pom"/>
</dbReference>
<reference evidence="3 4" key="1">
    <citation type="submission" date="2020-04" db="EMBL/GenBank/DDBJ databases">
        <title>Genome sequencing of novel species.</title>
        <authorList>
            <person name="Heo J."/>
            <person name="Kim S.-J."/>
            <person name="Kim J.-S."/>
            <person name="Hong S.-B."/>
            <person name="Kwon S.-W."/>
        </authorList>
    </citation>
    <scope>NUCLEOTIDE SEQUENCE [LARGE SCALE GENOMIC DNA]</scope>
    <source>
        <strain evidence="3 4">F39-2</strain>
    </source>
</reference>
<accession>A0A7L5E5E7</accession>
<feature type="chain" id="PRO_5029780267" evidence="1">
    <location>
        <begin position="20"/>
        <end position="298"/>
    </location>
</feature>
<evidence type="ECO:0000256" key="1">
    <source>
        <dbReference type="SAM" id="SignalP"/>
    </source>
</evidence>
<keyword evidence="3" id="KW-0378">Hydrolase</keyword>
<keyword evidence="1" id="KW-0732">Signal</keyword>
<dbReference type="EMBL" id="CP051682">
    <property type="protein sequence ID" value="QJD98231.1"/>
    <property type="molecule type" value="Genomic_DNA"/>
</dbReference>
<gene>
    <name evidence="3" type="ORF">HH214_21290</name>
</gene>